<dbReference type="Pfam" id="PF18962">
    <property type="entry name" value="Por_Secre_tail"/>
    <property type="match status" value="1"/>
</dbReference>
<keyword evidence="4" id="KW-1185">Reference proteome</keyword>
<dbReference type="RefSeq" id="WP_126616782.1">
    <property type="nucleotide sequence ID" value="NZ_CP034562.1"/>
</dbReference>
<accession>A0A3S9P6C7</accession>
<feature type="chain" id="PRO_5019461853" evidence="1">
    <location>
        <begin position="25"/>
        <end position="725"/>
    </location>
</feature>
<dbReference type="OrthoDB" id="1086662at2"/>
<evidence type="ECO:0000313" key="4">
    <source>
        <dbReference type="Proteomes" id="UP000267268"/>
    </source>
</evidence>
<dbReference type="KEGG" id="fll:EI427_16475"/>
<dbReference type="Proteomes" id="UP000267268">
    <property type="component" value="Chromosome 1"/>
</dbReference>
<proteinExistence type="predicted"/>
<dbReference type="EMBL" id="CP034562">
    <property type="protein sequence ID" value="AZQ63761.1"/>
    <property type="molecule type" value="Genomic_DNA"/>
</dbReference>
<evidence type="ECO:0000259" key="2">
    <source>
        <dbReference type="Pfam" id="PF18962"/>
    </source>
</evidence>
<protein>
    <submittedName>
        <fullName evidence="3">T9SS type A sorting domain-containing protein</fullName>
    </submittedName>
</protein>
<dbReference type="Gene3D" id="2.60.40.2340">
    <property type="match status" value="3"/>
</dbReference>
<dbReference type="SMART" id="SM00710">
    <property type="entry name" value="PbH1"/>
    <property type="match status" value="5"/>
</dbReference>
<keyword evidence="1" id="KW-0732">Signal</keyword>
<dbReference type="InterPro" id="IPR006626">
    <property type="entry name" value="PbH1"/>
</dbReference>
<sequence length="725" mass="79433">MKFNKTILSIFSLAFLLGSNLLFAAVPTWTVNPNNYQYTMNVTAFVNVNGTDFTSTNDVVGAFVNDECRGVAQLVYVSAVNRHLAYITLYSNTITEDITFKVYHESSDTETTIQETLPFTINGNVGLPSSAYSIASPTLSSDATFNGVTFSNLNVDSITTVGDTVFVHTPFYNVDLSNVNPVFDVSVGAHIVYNNRFRGVSGNGYDLSERRAFKILSADQSTFTTIYIDVDNDKVTPSDFSNMMSFKGKLLTTGFRKNTEDYIAAFVGNECRGKAKLTYDSLEKDYFVDLHVYANIINEAIEFRIYTASNQTVSTVLKNVSFERNRVLGSTASPYIFSTSATSSNAEIERLSINGNLIRNVTYTQDTVFVELDFHRTDFTSVTPVFELSSGATLQYNGSSAATAGMAYDFSNSQEFVVVSQDGSATQSVQVVVAPEHVNAASFQHEMQVSSFVTINGEALDNITDKVAAFVNDEIRGVGSLVYSSDQERYVSDFTVYTNNLAETISFKVYSAEDDSVYNIDYNADFIDNGQLGESPYAYSIAYPRLNQSAIIAGVVIDGITDANVTISADSILVTIAESNASIAVFTPTFSISDGAKFLVNNEVAATSGATYDFSNPLAITVISEDEATITNYHLTMANGTVLSTVSSLEKAIVMYPNPIQNQLNVQTEFTIDGIKIRDINGRDISNNFTVNDNTITFTDNLRSGVYFVEILSDNTLVRKKIIKE</sequence>
<dbReference type="NCBIfam" id="TIGR04183">
    <property type="entry name" value="Por_Secre_tail"/>
    <property type="match status" value="1"/>
</dbReference>
<evidence type="ECO:0000313" key="3">
    <source>
        <dbReference type="EMBL" id="AZQ63761.1"/>
    </source>
</evidence>
<feature type="signal peptide" evidence="1">
    <location>
        <begin position="1"/>
        <end position="24"/>
    </location>
</feature>
<evidence type="ECO:0000256" key="1">
    <source>
        <dbReference type="SAM" id="SignalP"/>
    </source>
</evidence>
<dbReference type="AlphaFoldDB" id="A0A3S9P6C7"/>
<feature type="domain" description="Secretion system C-terminal sorting" evidence="2">
    <location>
        <begin position="655"/>
        <end position="723"/>
    </location>
</feature>
<gene>
    <name evidence="3" type="ORF">EI427_16475</name>
</gene>
<organism evidence="3 4">
    <name type="scientific">Flammeovirga pectinis</name>
    <dbReference type="NCBI Taxonomy" id="2494373"/>
    <lineage>
        <taxon>Bacteria</taxon>
        <taxon>Pseudomonadati</taxon>
        <taxon>Bacteroidota</taxon>
        <taxon>Cytophagia</taxon>
        <taxon>Cytophagales</taxon>
        <taxon>Flammeovirgaceae</taxon>
        <taxon>Flammeovirga</taxon>
    </lineage>
</organism>
<name>A0A3S9P6C7_9BACT</name>
<dbReference type="InterPro" id="IPR026444">
    <property type="entry name" value="Secre_tail"/>
</dbReference>
<reference evidence="3 4" key="1">
    <citation type="submission" date="2018-12" db="EMBL/GenBank/DDBJ databases">
        <title>Flammeovirga pectinis sp. nov., isolated from the gut of the Korean scallop, Patinopecten yessoensis.</title>
        <authorList>
            <person name="Bae J.-W."/>
            <person name="Jeong Y.-S."/>
            <person name="Kang W."/>
        </authorList>
    </citation>
    <scope>NUCLEOTIDE SEQUENCE [LARGE SCALE GENOMIC DNA]</scope>
    <source>
        <strain evidence="3 4">L12M1</strain>
    </source>
</reference>